<feature type="compositionally biased region" description="Basic residues" evidence="1">
    <location>
        <begin position="268"/>
        <end position="284"/>
    </location>
</feature>
<feature type="compositionally biased region" description="Polar residues" evidence="1">
    <location>
        <begin position="217"/>
        <end position="230"/>
    </location>
</feature>
<keyword evidence="3" id="KW-1185">Reference proteome</keyword>
<organism evidence="2 3">
    <name type="scientific">Pseudo-nitzschia multistriata</name>
    <dbReference type="NCBI Taxonomy" id="183589"/>
    <lineage>
        <taxon>Eukaryota</taxon>
        <taxon>Sar</taxon>
        <taxon>Stramenopiles</taxon>
        <taxon>Ochrophyta</taxon>
        <taxon>Bacillariophyta</taxon>
        <taxon>Bacillariophyceae</taxon>
        <taxon>Bacillariophycidae</taxon>
        <taxon>Bacillariales</taxon>
        <taxon>Bacillariaceae</taxon>
        <taxon>Pseudo-nitzschia</taxon>
    </lineage>
</organism>
<feature type="region of interest" description="Disordered" evidence="1">
    <location>
        <begin position="381"/>
        <end position="406"/>
    </location>
</feature>
<feature type="compositionally biased region" description="Polar residues" evidence="1">
    <location>
        <begin position="136"/>
        <end position="152"/>
    </location>
</feature>
<protein>
    <submittedName>
        <fullName evidence="2">Uncharacterized protein</fullName>
    </submittedName>
</protein>
<evidence type="ECO:0000313" key="2">
    <source>
        <dbReference type="EMBL" id="VEU36926.1"/>
    </source>
</evidence>
<feature type="region of interest" description="Disordered" evidence="1">
    <location>
        <begin position="202"/>
        <end position="232"/>
    </location>
</feature>
<feature type="compositionally biased region" description="Basic and acidic residues" evidence="1">
    <location>
        <begin position="285"/>
        <end position="298"/>
    </location>
</feature>
<feature type="compositionally biased region" description="Polar residues" evidence="1">
    <location>
        <begin position="349"/>
        <end position="359"/>
    </location>
</feature>
<dbReference type="AlphaFoldDB" id="A0A448Z4C7"/>
<proteinExistence type="predicted"/>
<evidence type="ECO:0000313" key="3">
    <source>
        <dbReference type="Proteomes" id="UP000291116"/>
    </source>
</evidence>
<name>A0A448Z4C7_9STRA</name>
<reference evidence="2 3" key="1">
    <citation type="submission" date="2019-01" db="EMBL/GenBank/DDBJ databases">
        <authorList>
            <person name="Ferrante I. M."/>
        </authorList>
    </citation>
    <scope>NUCLEOTIDE SEQUENCE [LARGE SCALE GENOMIC DNA]</scope>
    <source>
        <strain evidence="2 3">B856</strain>
    </source>
</reference>
<feature type="compositionally biased region" description="Basic and acidic residues" evidence="1">
    <location>
        <begin position="397"/>
        <end position="406"/>
    </location>
</feature>
<feature type="compositionally biased region" description="Basic and acidic residues" evidence="1">
    <location>
        <begin position="202"/>
        <end position="216"/>
    </location>
</feature>
<gene>
    <name evidence="2" type="ORF">PSNMU_V1.4_AUG-EV-PASAV3_0037020</name>
</gene>
<feature type="region of interest" description="Disordered" evidence="1">
    <location>
        <begin position="341"/>
        <end position="367"/>
    </location>
</feature>
<sequence length="406" mass="45526">MYQVLDVLPGWMATYRHCTEPLGVGCVGAFAYNVEQDGNNEDGTSDDSNTIVENRCPVEARQDGGSSCDERLLETTLEESGIRDGNAWRDLCFACTRVGEVAGIHDENGASNGPSNSNDEHSLLVQTIKVRENDISAGSTPSQNSANRSGDNPRSDAIGDNSSDSSTTKNKKEKIKREIDSNDKEQTIVVETIKIRTADFLEDREPFSTTPDHGDAKNTTIHGKTGTKQNLWPIDPPGHVGDKKEKQNGFHKLLLFHHKLNINLQNHMRQHKERQRITRGRIRRKDKESWTRNERDQAEEQMLLLTPRARTEPSCRLSSNQTHPCRLESTAADVDLHMATEPPLKRSHSSPQPTLQRSFRGSKSHKLSPFRVARSLSFSVMTSPFGKSKSHKTGKTPRFEYLKDTE</sequence>
<evidence type="ECO:0000256" key="1">
    <source>
        <dbReference type="SAM" id="MobiDB-lite"/>
    </source>
</evidence>
<feature type="region of interest" description="Disordered" evidence="1">
    <location>
        <begin position="134"/>
        <end position="180"/>
    </location>
</feature>
<dbReference type="EMBL" id="CAACVS010000109">
    <property type="protein sequence ID" value="VEU36926.1"/>
    <property type="molecule type" value="Genomic_DNA"/>
</dbReference>
<accession>A0A448Z4C7</accession>
<feature type="region of interest" description="Disordered" evidence="1">
    <location>
        <begin position="268"/>
        <end position="323"/>
    </location>
</feature>
<dbReference type="Proteomes" id="UP000291116">
    <property type="component" value="Unassembled WGS sequence"/>
</dbReference>